<name>A0A091BFV7_9GAMM</name>
<dbReference type="GO" id="GO:0030366">
    <property type="term" value="F:molybdopterin synthase activity"/>
    <property type="evidence" value="ECO:0007669"/>
    <property type="project" value="UniProtKB-EC"/>
</dbReference>
<dbReference type="RefSeq" id="WP_026817720.1">
    <property type="nucleotide sequence ID" value="NZ_AWXU01000020.1"/>
</dbReference>
<dbReference type="Proteomes" id="UP000029391">
    <property type="component" value="Unassembled WGS sequence"/>
</dbReference>
<dbReference type="InterPro" id="IPR036563">
    <property type="entry name" value="MoaE_sf"/>
</dbReference>
<evidence type="ECO:0000256" key="9">
    <source>
        <dbReference type="ARBA" id="ARBA00030781"/>
    </source>
</evidence>
<dbReference type="InterPro" id="IPR003448">
    <property type="entry name" value="Mopterin_biosynth_MoaE"/>
</dbReference>
<evidence type="ECO:0000313" key="12">
    <source>
        <dbReference type="EMBL" id="KFN50412.1"/>
    </source>
</evidence>
<dbReference type="EC" id="2.8.1.12" evidence="3"/>
<gene>
    <name evidence="12" type="ORF">P873_07045</name>
</gene>
<evidence type="ECO:0000256" key="4">
    <source>
        <dbReference type="ARBA" id="ARBA00013858"/>
    </source>
</evidence>
<evidence type="ECO:0000256" key="10">
    <source>
        <dbReference type="ARBA" id="ARBA00032474"/>
    </source>
</evidence>
<evidence type="ECO:0000256" key="1">
    <source>
        <dbReference type="ARBA" id="ARBA00005046"/>
    </source>
</evidence>
<comment type="subunit">
    <text evidence="6">Heterotetramer of 2 MoaD subunits and 2 MoaE subunits. Also stable as homodimer. The enzyme changes between these two forms during catalysis.</text>
</comment>
<proteinExistence type="inferred from homology"/>
<dbReference type="Pfam" id="PF02391">
    <property type="entry name" value="MoaE"/>
    <property type="match status" value="1"/>
</dbReference>
<keyword evidence="13" id="KW-1185">Reference proteome</keyword>
<dbReference type="Gene3D" id="3.90.1170.40">
    <property type="entry name" value="Molybdopterin biosynthesis MoaE subunit"/>
    <property type="match status" value="1"/>
</dbReference>
<dbReference type="AlphaFoldDB" id="A0A091BFV7"/>
<keyword evidence="5" id="KW-0501">Molybdenum cofactor biosynthesis</keyword>
<reference evidence="12 13" key="1">
    <citation type="submission" date="2013-09" db="EMBL/GenBank/DDBJ databases">
        <title>Genome sequencing of Arenimonas composti.</title>
        <authorList>
            <person name="Chen F."/>
            <person name="Wang G."/>
        </authorList>
    </citation>
    <scope>NUCLEOTIDE SEQUENCE [LARGE SCALE GENOMIC DNA]</scope>
    <source>
        <strain evidence="12 13">TR7-09</strain>
    </source>
</reference>
<comment type="similarity">
    <text evidence="2">Belongs to the MoaE family.</text>
</comment>
<evidence type="ECO:0000256" key="6">
    <source>
        <dbReference type="ARBA" id="ARBA00026066"/>
    </source>
</evidence>
<evidence type="ECO:0000256" key="5">
    <source>
        <dbReference type="ARBA" id="ARBA00023150"/>
    </source>
</evidence>
<protein>
    <recommendedName>
        <fullName evidence="4">Molybdopterin synthase catalytic subunit</fullName>
        <ecNumber evidence="3">2.8.1.12</ecNumber>
    </recommendedName>
    <alternativeName>
        <fullName evidence="9">MPT synthase subunit 2</fullName>
    </alternativeName>
    <alternativeName>
        <fullName evidence="7">Molybdenum cofactor biosynthesis protein E</fullName>
    </alternativeName>
    <alternativeName>
        <fullName evidence="8">Molybdopterin-converting factor large subunit</fullName>
    </alternativeName>
    <alternativeName>
        <fullName evidence="10">Molybdopterin-converting factor subunit 2</fullName>
    </alternativeName>
</protein>
<dbReference type="CDD" id="cd00756">
    <property type="entry name" value="MoaE"/>
    <property type="match status" value="1"/>
</dbReference>
<evidence type="ECO:0000256" key="7">
    <source>
        <dbReference type="ARBA" id="ARBA00029745"/>
    </source>
</evidence>
<dbReference type="STRING" id="1121013.GCA_000426365_01856"/>
<sequence length="147" mass="15929">MKRFALTDTALDTVALQAALQSPAAGAFASFEGRVRDHHAGRTVRALHYQAYPALADSEGEAILAEALSRFDILDARAVHRTGDLAIGDPAVWVGVIAAHRGPAFDACRWIIDALKERVPIWKRESYGDGSEAWQHPGAAQEVVDNK</sequence>
<accession>A0A091BFV7</accession>
<evidence type="ECO:0000256" key="3">
    <source>
        <dbReference type="ARBA" id="ARBA00011950"/>
    </source>
</evidence>
<evidence type="ECO:0000256" key="2">
    <source>
        <dbReference type="ARBA" id="ARBA00005426"/>
    </source>
</evidence>
<dbReference type="PANTHER" id="PTHR23404">
    <property type="entry name" value="MOLYBDOPTERIN SYNTHASE RELATED"/>
    <property type="match status" value="1"/>
</dbReference>
<dbReference type="GO" id="GO:0006777">
    <property type="term" value="P:Mo-molybdopterin cofactor biosynthetic process"/>
    <property type="evidence" value="ECO:0007669"/>
    <property type="project" value="UniProtKB-KW"/>
</dbReference>
<dbReference type="eggNOG" id="COG0314">
    <property type="taxonomic scope" value="Bacteria"/>
</dbReference>
<comment type="catalytic activity">
    <reaction evidence="11">
        <text>2 [molybdopterin-synthase sulfur-carrier protein]-C-terminal-Gly-aminoethanethioate + cyclic pyranopterin phosphate + H2O = molybdopterin + 2 [molybdopterin-synthase sulfur-carrier protein]-C-terminal Gly-Gly + 2 H(+)</text>
        <dbReference type="Rhea" id="RHEA:26333"/>
        <dbReference type="Rhea" id="RHEA-COMP:12202"/>
        <dbReference type="Rhea" id="RHEA-COMP:19907"/>
        <dbReference type="ChEBI" id="CHEBI:15377"/>
        <dbReference type="ChEBI" id="CHEBI:15378"/>
        <dbReference type="ChEBI" id="CHEBI:58698"/>
        <dbReference type="ChEBI" id="CHEBI:59648"/>
        <dbReference type="ChEBI" id="CHEBI:90778"/>
        <dbReference type="ChEBI" id="CHEBI:232372"/>
        <dbReference type="EC" id="2.8.1.12"/>
    </reaction>
</comment>
<dbReference type="OrthoDB" id="9803224at2"/>
<comment type="caution">
    <text evidence="12">The sequence shown here is derived from an EMBL/GenBank/DDBJ whole genome shotgun (WGS) entry which is preliminary data.</text>
</comment>
<dbReference type="UniPathway" id="UPA00344"/>
<evidence type="ECO:0000256" key="8">
    <source>
        <dbReference type="ARBA" id="ARBA00030407"/>
    </source>
</evidence>
<dbReference type="EMBL" id="AWXU01000020">
    <property type="protein sequence ID" value="KFN50412.1"/>
    <property type="molecule type" value="Genomic_DNA"/>
</dbReference>
<evidence type="ECO:0000256" key="11">
    <source>
        <dbReference type="ARBA" id="ARBA00049878"/>
    </source>
</evidence>
<evidence type="ECO:0000313" key="13">
    <source>
        <dbReference type="Proteomes" id="UP000029391"/>
    </source>
</evidence>
<organism evidence="12 13">
    <name type="scientific">Arenimonas composti TR7-09 = DSM 18010</name>
    <dbReference type="NCBI Taxonomy" id="1121013"/>
    <lineage>
        <taxon>Bacteria</taxon>
        <taxon>Pseudomonadati</taxon>
        <taxon>Pseudomonadota</taxon>
        <taxon>Gammaproteobacteria</taxon>
        <taxon>Lysobacterales</taxon>
        <taxon>Lysobacteraceae</taxon>
        <taxon>Arenimonas</taxon>
    </lineage>
</organism>
<comment type="pathway">
    <text evidence="1">Cofactor biosynthesis; molybdopterin biosynthesis.</text>
</comment>
<dbReference type="SUPFAM" id="SSF54690">
    <property type="entry name" value="Molybdopterin synthase subunit MoaE"/>
    <property type="match status" value="1"/>
</dbReference>